<dbReference type="PROSITE" id="PS50235">
    <property type="entry name" value="USP_3"/>
    <property type="match status" value="1"/>
</dbReference>
<dbReference type="SUPFAM" id="SSF54001">
    <property type="entry name" value="Cysteine proteinases"/>
    <property type="match status" value="1"/>
</dbReference>
<reference evidence="6 7" key="1">
    <citation type="journal article" date="2023" name="Insect Mol. Biol.">
        <title>Genome sequencing provides insights into the evolution of gene families encoding plant cell wall-degrading enzymes in longhorned beetles.</title>
        <authorList>
            <person name="Shin N.R."/>
            <person name="Okamura Y."/>
            <person name="Kirsch R."/>
            <person name="Pauchet Y."/>
        </authorList>
    </citation>
    <scope>NUCLEOTIDE SEQUENCE [LARGE SCALE GENOMIC DNA]</scope>
    <source>
        <strain evidence="6">EAD_L_NR</strain>
    </source>
</reference>
<comment type="catalytic activity">
    <reaction evidence="1">
        <text>Thiol-dependent hydrolysis of ester, thioester, amide, peptide and isopeptide bonds formed by the C-terminal Gly of ubiquitin (a 76-residue protein attached to proteins as an intracellular targeting signal).</text>
        <dbReference type="EC" id="3.4.19.12"/>
    </reaction>
</comment>
<dbReference type="Pfam" id="PF00443">
    <property type="entry name" value="UCH"/>
    <property type="match status" value="1"/>
</dbReference>
<keyword evidence="7" id="KW-1185">Reference proteome</keyword>
<dbReference type="GO" id="GO:0004843">
    <property type="term" value="F:cysteine-type deubiquitinase activity"/>
    <property type="evidence" value="ECO:0007669"/>
    <property type="project" value="UniProtKB-EC"/>
</dbReference>
<dbReference type="Gene3D" id="3.90.70.10">
    <property type="entry name" value="Cysteine proteinases"/>
    <property type="match status" value="1"/>
</dbReference>
<dbReference type="EC" id="3.4.19.12" evidence="3"/>
<gene>
    <name evidence="6" type="ORF">NQ315_010420</name>
</gene>
<evidence type="ECO:0000256" key="4">
    <source>
        <dbReference type="SAM" id="Coils"/>
    </source>
</evidence>
<dbReference type="InterPro" id="IPR038765">
    <property type="entry name" value="Papain-like_cys_pep_sf"/>
</dbReference>
<keyword evidence="4" id="KW-0175">Coiled coil</keyword>
<dbReference type="Gene3D" id="3.40.250.10">
    <property type="entry name" value="Rhodanese-like domain"/>
    <property type="match status" value="1"/>
</dbReference>
<dbReference type="InterPro" id="IPR018200">
    <property type="entry name" value="USP_CS"/>
</dbReference>
<evidence type="ECO:0000256" key="2">
    <source>
        <dbReference type="ARBA" id="ARBA00009085"/>
    </source>
</evidence>
<dbReference type="PANTHER" id="PTHR21646:SF46">
    <property type="entry name" value="UBIQUITIN CARBOXYL-TERMINAL HYDROLASE"/>
    <property type="match status" value="1"/>
</dbReference>
<dbReference type="InterPro" id="IPR028889">
    <property type="entry name" value="USP"/>
</dbReference>
<name>A0AAV8WC13_9CUCU</name>
<feature type="coiled-coil region" evidence="4">
    <location>
        <begin position="80"/>
        <end position="114"/>
    </location>
</feature>
<feature type="domain" description="USP" evidence="5">
    <location>
        <begin position="506"/>
        <end position="822"/>
    </location>
</feature>
<comment type="caution">
    <text evidence="6">The sequence shown here is derived from an EMBL/GenBank/DDBJ whole genome shotgun (WGS) entry which is preliminary data.</text>
</comment>
<sequence>MDKPPVPLYISDNIKALNLLVKDDTFKGLKKVERLPALANRLLTELQVRNDQEKSYIIAKRYLNLMDIFFKLTDDKSFAELRYRNEYNKVQNIVKELENDLISRYKELAEMQTDEEGQASRSSISSYIKPTIDEAGAGDEKMDIVKENTPIFDSKEIYITPVDLYNAIMKKINLLLVDIRPLQDFLESYISVDEGHIINIPGDIVVPGLSANTLGQRLEGETKSIWNRRDTFDVIILMDWDTDEFNFAGSKIERLRICIVEWDFNRMYRQDPVILRGGLKEFLEWYPSEVTNNFVFLSQTNSELEDILTLDEVLYPEAGSVTGKNMKEAQPISSFTDVQARIKRDFGDIEEGMEFVARPSRSEGQLPKDFYANQEGVSAYRSLSQESLPKEYLSVESITEALPFTTIKSEAHKNDGEELQMDRDAEIKSTIEEDKAQLLYKARALKPKIGQESQRTDPKDIIIKNLIEENKDLFKPPVVDRSHKPFQPVKPLSSVKPQAMIGDGYTGIRNMRNNCYMSCMLQCLKVLPLIKSMFVTSNSYIKHIHKQPPLMTTHFATVMKAIWEGNPKRCKTYYPQLFFEKIYELNPVYGRGNHEDTFEFFIFLFNHLSDDCAFDLERPKVMTDRERSWFSQLQGRSSYFIDLFYYQLKNTKTCWRCQKPNLNFDSDSSLMLPVPVKNEAVRLEDLLKEYLRENLVSEYSCSECKSSATIVNRKAIVIDPEILVIVLKRYIVEKDGTFRKNELDIDFPVDNLEFGSSYYKLYSIPQHIGSMLHGHYFASVLLNDERNSWVLFNDERVTSYDCTITEVPGIKSSCVGFFYVRQGTIKPVKCIGSM</sequence>
<evidence type="ECO:0000256" key="3">
    <source>
        <dbReference type="ARBA" id="ARBA00012759"/>
    </source>
</evidence>
<protein>
    <recommendedName>
        <fullName evidence="3">ubiquitinyl hydrolase 1</fullName>
        <ecNumber evidence="3">3.4.19.12</ecNumber>
    </recommendedName>
</protein>
<dbReference type="PANTHER" id="PTHR21646">
    <property type="entry name" value="UBIQUITIN CARBOXYL-TERMINAL HYDROLASE"/>
    <property type="match status" value="1"/>
</dbReference>
<dbReference type="CDD" id="cd02257">
    <property type="entry name" value="Peptidase_C19"/>
    <property type="match status" value="1"/>
</dbReference>
<dbReference type="Proteomes" id="UP001159042">
    <property type="component" value="Unassembled WGS sequence"/>
</dbReference>
<organism evidence="6 7">
    <name type="scientific">Exocentrus adspersus</name>
    <dbReference type="NCBI Taxonomy" id="1586481"/>
    <lineage>
        <taxon>Eukaryota</taxon>
        <taxon>Metazoa</taxon>
        <taxon>Ecdysozoa</taxon>
        <taxon>Arthropoda</taxon>
        <taxon>Hexapoda</taxon>
        <taxon>Insecta</taxon>
        <taxon>Pterygota</taxon>
        <taxon>Neoptera</taxon>
        <taxon>Endopterygota</taxon>
        <taxon>Coleoptera</taxon>
        <taxon>Polyphaga</taxon>
        <taxon>Cucujiformia</taxon>
        <taxon>Chrysomeloidea</taxon>
        <taxon>Cerambycidae</taxon>
        <taxon>Lamiinae</taxon>
        <taxon>Acanthocinini</taxon>
        <taxon>Exocentrus</taxon>
    </lineage>
</organism>
<evidence type="ECO:0000313" key="7">
    <source>
        <dbReference type="Proteomes" id="UP001159042"/>
    </source>
</evidence>
<evidence type="ECO:0000313" key="6">
    <source>
        <dbReference type="EMBL" id="KAJ8923838.1"/>
    </source>
</evidence>
<dbReference type="GO" id="GO:0016579">
    <property type="term" value="P:protein deubiquitination"/>
    <property type="evidence" value="ECO:0007669"/>
    <property type="project" value="InterPro"/>
</dbReference>
<proteinExistence type="inferred from homology"/>
<accession>A0AAV8WC13</accession>
<dbReference type="SUPFAM" id="SSF140856">
    <property type="entry name" value="USP8 N-terminal domain-like"/>
    <property type="match status" value="1"/>
</dbReference>
<evidence type="ECO:0000259" key="5">
    <source>
        <dbReference type="PROSITE" id="PS50235"/>
    </source>
</evidence>
<dbReference type="InterPro" id="IPR001394">
    <property type="entry name" value="Peptidase_C19_UCH"/>
</dbReference>
<evidence type="ECO:0000256" key="1">
    <source>
        <dbReference type="ARBA" id="ARBA00000707"/>
    </source>
</evidence>
<dbReference type="InterPro" id="IPR036873">
    <property type="entry name" value="Rhodanese-like_dom_sf"/>
</dbReference>
<dbReference type="InterPro" id="IPR050185">
    <property type="entry name" value="Ub_carboxyl-term_hydrolase"/>
</dbReference>
<dbReference type="AlphaFoldDB" id="A0AAV8WC13"/>
<dbReference type="EMBL" id="JANEYG010000004">
    <property type="protein sequence ID" value="KAJ8923838.1"/>
    <property type="molecule type" value="Genomic_DNA"/>
</dbReference>
<dbReference type="SUPFAM" id="SSF52821">
    <property type="entry name" value="Rhodanese/Cell cycle control phosphatase"/>
    <property type="match status" value="1"/>
</dbReference>
<comment type="similarity">
    <text evidence="2">Belongs to the peptidase C19 family.</text>
</comment>
<dbReference type="PROSITE" id="PS00973">
    <property type="entry name" value="USP_2"/>
    <property type="match status" value="1"/>
</dbReference>